<keyword evidence="2 9" id="KW-0001">2Fe-2S</keyword>
<name>M4VSI1_9BACT</name>
<dbReference type="KEGG" id="bex:A11Q_1948"/>
<dbReference type="GO" id="GO:0022804">
    <property type="term" value="F:active transmembrane transporter activity"/>
    <property type="evidence" value="ECO:0007669"/>
    <property type="project" value="UniProtKB-ARBA"/>
</dbReference>
<dbReference type="GO" id="GO:1902494">
    <property type="term" value="C:catalytic complex"/>
    <property type="evidence" value="ECO:0007669"/>
    <property type="project" value="UniProtKB-ARBA"/>
</dbReference>
<evidence type="ECO:0000256" key="3">
    <source>
        <dbReference type="ARBA" id="ARBA00022723"/>
    </source>
</evidence>
<dbReference type="HOGENOM" id="CLU_054362_2_0_7"/>
<dbReference type="AlphaFoldDB" id="M4VSI1"/>
<dbReference type="GO" id="GO:0031967">
    <property type="term" value="C:organelle envelope"/>
    <property type="evidence" value="ECO:0007669"/>
    <property type="project" value="UniProtKB-ARBA"/>
</dbReference>
<accession>M4VSI1</accession>
<dbReference type="GO" id="GO:0022890">
    <property type="term" value="F:inorganic cation transmembrane transporter activity"/>
    <property type="evidence" value="ECO:0007669"/>
    <property type="project" value="UniProtKB-ARBA"/>
</dbReference>
<dbReference type="eggNOG" id="COG1905">
    <property type="taxonomic scope" value="Bacteria"/>
</dbReference>
<keyword evidence="6 9" id="KW-0411">Iron-sulfur</keyword>
<proteinExistence type="inferred from homology"/>
<sequence>MFQLSSEGKEKVLSELKRYESKQSAVLPALYIGQKENNGHINAEVIKELSRVMDIPESQINEVFTFYTMYNKQKIGKHHVQVCRTLSCMLNGAEELTAHLCKELNVKLNEVTADGRFTVSEVECLGSCGTAPMMQIGDQYYENLTPESAMNLLRGMK</sequence>
<evidence type="ECO:0000256" key="6">
    <source>
        <dbReference type="ARBA" id="ARBA00023014"/>
    </source>
</evidence>
<evidence type="ECO:0000313" key="11">
    <source>
        <dbReference type="Proteomes" id="UP000012040"/>
    </source>
</evidence>
<dbReference type="InterPro" id="IPR002023">
    <property type="entry name" value="NuoE-like"/>
</dbReference>
<dbReference type="InterPro" id="IPR042128">
    <property type="entry name" value="NuoE_dom"/>
</dbReference>
<dbReference type="GO" id="GO:0098662">
    <property type="term" value="P:inorganic cation transmembrane transport"/>
    <property type="evidence" value="ECO:0007669"/>
    <property type="project" value="UniProtKB-ARBA"/>
</dbReference>
<evidence type="ECO:0000313" key="10">
    <source>
        <dbReference type="EMBL" id="AGH96164.1"/>
    </source>
</evidence>
<evidence type="ECO:0000256" key="1">
    <source>
        <dbReference type="ARBA" id="ARBA00010643"/>
    </source>
</evidence>
<dbReference type="GO" id="GO:0003954">
    <property type="term" value="F:NADH dehydrogenase activity"/>
    <property type="evidence" value="ECO:0007669"/>
    <property type="project" value="TreeGrafter"/>
</dbReference>
<comment type="similarity">
    <text evidence="1">Belongs to the complex I 24 kDa subunit family.</text>
</comment>
<dbReference type="Gene3D" id="1.10.10.1590">
    <property type="entry name" value="NADH-quinone oxidoreductase subunit E"/>
    <property type="match status" value="1"/>
</dbReference>
<dbReference type="EMBL" id="CP003537">
    <property type="protein sequence ID" value="AGH96164.1"/>
    <property type="molecule type" value="Genomic_DNA"/>
</dbReference>
<feature type="binding site" evidence="9">
    <location>
        <position position="124"/>
    </location>
    <ligand>
        <name>[2Fe-2S] cluster</name>
        <dbReference type="ChEBI" id="CHEBI:190135"/>
    </ligand>
</feature>
<feature type="binding site" evidence="9">
    <location>
        <position position="83"/>
    </location>
    <ligand>
        <name>[2Fe-2S] cluster</name>
        <dbReference type="ChEBI" id="CHEBI:190135"/>
    </ligand>
</feature>
<feature type="binding site" evidence="9">
    <location>
        <position position="88"/>
    </location>
    <ligand>
        <name>[2Fe-2S] cluster</name>
        <dbReference type="ChEBI" id="CHEBI:190135"/>
    </ligand>
</feature>
<organism evidence="10 11">
    <name type="scientific">Pseudobdellovibrio exovorus JSS</name>
    <dbReference type="NCBI Taxonomy" id="1184267"/>
    <lineage>
        <taxon>Bacteria</taxon>
        <taxon>Pseudomonadati</taxon>
        <taxon>Bdellovibrionota</taxon>
        <taxon>Bdellovibrionia</taxon>
        <taxon>Bdellovibrionales</taxon>
        <taxon>Pseudobdellovibrionaceae</taxon>
        <taxon>Pseudobdellovibrio</taxon>
    </lineage>
</organism>
<dbReference type="GO" id="GO:0031090">
    <property type="term" value="C:organelle membrane"/>
    <property type="evidence" value="ECO:0007669"/>
    <property type="project" value="UniProtKB-ARBA"/>
</dbReference>
<dbReference type="GO" id="GO:0008324">
    <property type="term" value="F:monoatomic cation transmembrane transporter activity"/>
    <property type="evidence" value="ECO:0007669"/>
    <property type="project" value="UniProtKB-ARBA"/>
</dbReference>
<dbReference type="GO" id="GO:0051537">
    <property type="term" value="F:2 iron, 2 sulfur cluster binding"/>
    <property type="evidence" value="ECO:0007669"/>
    <property type="project" value="UniProtKB-KW"/>
</dbReference>
<dbReference type="PANTHER" id="PTHR10371:SF3">
    <property type="entry name" value="NADH DEHYDROGENASE [UBIQUINONE] FLAVOPROTEIN 2, MITOCHONDRIAL"/>
    <property type="match status" value="1"/>
</dbReference>
<dbReference type="Proteomes" id="UP000012040">
    <property type="component" value="Chromosome"/>
</dbReference>
<evidence type="ECO:0000256" key="2">
    <source>
        <dbReference type="ARBA" id="ARBA00022714"/>
    </source>
</evidence>
<evidence type="ECO:0000256" key="4">
    <source>
        <dbReference type="ARBA" id="ARBA00022967"/>
    </source>
</evidence>
<dbReference type="PATRIC" id="fig|1184267.3.peg.1973"/>
<dbReference type="CDD" id="cd03064">
    <property type="entry name" value="TRX_Fd_NuoE"/>
    <property type="match status" value="1"/>
</dbReference>
<dbReference type="Pfam" id="PF01257">
    <property type="entry name" value="2Fe-2S_thioredx"/>
    <property type="match status" value="1"/>
</dbReference>
<dbReference type="FunFam" id="3.40.30.10:FF:000022">
    <property type="entry name" value="NADH dehydrogenase flavoprotein 2, mitochondrial"/>
    <property type="match status" value="1"/>
</dbReference>
<comment type="cofactor">
    <cofactor evidence="9">
        <name>[2Fe-2S] cluster</name>
        <dbReference type="ChEBI" id="CHEBI:190135"/>
    </cofactor>
    <text evidence="9">Binds 1 [2Fe-2S] cluster.</text>
</comment>
<dbReference type="Gene3D" id="3.40.30.10">
    <property type="entry name" value="Glutaredoxin"/>
    <property type="match status" value="1"/>
</dbReference>
<dbReference type="PROSITE" id="PS01099">
    <property type="entry name" value="COMPLEX1_24K"/>
    <property type="match status" value="1"/>
</dbReference>
<dbReference type="SUPFAM" id="SSF52833">
    <property type="entry name" value="Thioredoxin-like"/>
    <property type="match status" value="1"/>
</dbReference>
<protein>
    <submittedName>
        <fullName evidence="10">NADH dehydrogenase I chain E</fullName>
    </submittedName>
</protein>
<feature type="binding site" evidence="9">
    <location>
        <position position="128"/>
    </location>
    <ligand>
        <name>[2Fe-2S] cluster</name>
        <dbReference type="ChEBI" id="CHEBI:190135"/>
    </ligand>
</feature>
<evidence type="ECO:0000256" key="7">
    <source>
        <dbReference type="ARBA" id="ARBA00023027"/>
    </source>
</evidence>
<dbReference type="FunFam" id="1.10.10.1590:FF:000001">
    <property type="entry name" value="NADH-quinone oxidoreductase subunit E"/>
    <property type="match status" value="1"/>
</dbReference>
<dbReference type="NCBIfam" id="TIGR01958">
    <property type="entry name" value="nuoE_fam"/>
    <property type="match status" value="1"/>
</dbReference>
<dbReference type="GO" id="GO:0098796">
    <property type="term" value="C:membrane protein complex"/>
    <property type="evidence" value="ECO:0007669"/>
    <property type="project" value="UniProtKB-ARBA"/>
</dbReference>
<keyword evidence="7" id="KW-0520">NAD</keyword>
<dbReference type="STRING" id="1184267.A11Q_1948"/>
<dbReference type="InterPro" id="IPR036249">
    <property type="entry name" value="Thioredoxin-like_sf"/>
</dbReference>
<keyword evidence="11" id="KW-1185">Reference proteome</keyword>
<keyword evidence="4" id="KW-1278">Translocase</keyword>
<evidence type="ECO:0000256" key="5">
    <source>
        <dbReference type="ARBA" id="ARBA00023004"/>
    </source>
</evidence>
<dbReference type="InterPro" id="IPR041921">
    <property type="entry name" value="NuoE_N"/>
</dbReference>
<evidence type="ECO:0000256" key="9">
    <source>
        <dbReference type="PIRSR" id="PIRSR000216-1"/>
    </source>
</evidence>
<keyword evidence="5 9" id="KW-0408">Iron</keyword>
<evidence type="ECO:0000256" key="8">
    <source>
        <dbReference type="ARBA" id="ARBA00034078"/>
    </source>
</evidence>
<dbReference type="GO" id="GO:0046872">
    <property type="term" value="F:metal ion binding"/>
    <property type="evidence" value="ECO:0007669"/>
    <property type="project" value="UniProtKB-KW"/>
</dbReference>
<comment type="cofactor">
    <cofactor evidence="8">
        <name>[2Fe-2S] cluster</name>
        <dbReference type="ChEBI" id="CHEBI:190135"/>
    </cofactor>
</comment>
<reference evidence="10 11" key="1">
    <citation type="journal article" date="2013" name="ISME J.">
        <title>By their genes ye shall know them: genomic signatures of predatory bacteria.</title>
        <authorList>
            <person name="Pasternak Z."/>
            <person name="Pietrokovski S."/>
            <person name="Rotem O."/>
            <person name="Gophna U."/>
            <person name="Lurie-Weinberger M.N."/>
            <person name="Jurkevitch E."/>
        </authorList>
    </citation>
    <scope>NUCLEOTIDE SEQUENCE [LARGE SCALE GENOMIC DNA]</scope>
    <source>
        <strain evidence="10 11">JSS</strain>
    </source>
</reference>
<dbReference type="OrthoDB" id="5292828at2"/>
<dbReference type="PIRSF" id="PIRSF000216">
    <property type="entry name" value="NADH_DH_24kDa"/>
    <property type="match status" value="1"/>
</dbReference>
<keyword evidence="3 9" id="KW-0479">Metal-binding</keyword>
<dbReference type="RefSeq" id="WP_015470654.1">
    <property type="nucleotide sequence ID" value="NC_020813.1"/>
</dbReference>
<gene>
    <name evidence="10" type="ORF">A11Q_1948</name>
</gene>
<dbReference type="PANTHER" id="PTHR10371">
    <property type="entry name" value="NADH DEHYDROGENASE UBIQUINONE FLAVOPROTEIN 2, MITOCHONDRIAL"/>
    <property type="match status" value="1"/>
</dbReference>